<sequence>MDVDHGINRSSGTVLERGQRPEPVTAGHLDRVTAQRSSEVMRSRFSAHVPKGAEVRAPAAVVKGTGDDFGTDRFCLSQVA</sequence>
<evidence type="ECO:0000256" key="1">
    <source>
        <dbReference type="SAM" id="MobiDB-lite"/>
    </source>
</evidence>
<dbReference type="Proteomes" id="UP001497482">
    <property type="component" value="Chromosome 7"/>
</dbReference>
<dbReference type="AlphaFoldDB" id="A0AAV2MCX0"/>
<keyword evidence="3" id="KW-1185">Reference proteome</keyword>
<gene>
    <name evidence="2" type="ORF">KC01_LOCUS37655</name>
</gene>
<accession>A0AAV2MCX0</accession>
<organism evidence="2 3">
    <name type="scientific">Knipowitschia caucasica</name>
    <name type="common">Caucasian dwarf goby</name>
    <name type="synonym">Pomatoschistus caucasicus</name>
    <dbReference type="NCBI Taxonomy" id="637954"/>
    <lineage>
        <taxon>Eukaryota</taxon>
        <taxon>Metazoa</taxon>
        <taxon>Chordata</taxon>
        <taxon>Craniata</taxon>
        <taxon>Vertebrata</taxon>
        <taxon>Euteleostomi</taxon>
        <taxon>Actinopterygii</taxon>
        <taxon>Neopterygii</taxon>
        <taxon>Teleostei</taxon>
        <taxon>Neoteleostei</taxon>
        <taxon>Acanthomorphata</taxon>
        <taxon>Gobiaria</taxon>
        <taxon>Gobiiformes</taxon>
        <taxon>Gobioidei</taxon>
        <taxon>Gobiidae</taxon>
        <taxon>Gobiinae</taxon>
        <taxon>Knipowitschia</taxon>
    </lineage>
</organism>
<evidence type="ECO:0000313" key="3">
    <source>
        <dbReference type="Proteomes" id="UP001497482"/>
    </source>
</evidence>
<name>A0AAV2MCX0_KNICA</name>
<evidence type="ECO:0000313" key="2">
    <source>
        <dbReference type="EMBL" id="CAL1611202.1"/>
    </source>
</evidence>
<proteinExistence type="predicted"/>
<protein>
    <submittedName>
        <fullName evidence="2">Uncharacterized protein</fullName>
    </submittedName>
</protein>
<dbReference type="EMBL" id="OZ035829">
    <property type="protein sequence ID" value="CAL1611202.1"/>
    <property type="molecule type" value="Genomic_DNA"/>
</dbReference>
<feature type="region of interest" description="Disordered" evidence="1">
    <location>
        <begin position="1"/>
        <end position="39"/>
    </location>
</feature>
<reference evidence="2 3" key="1">
    <citation type="submission" date="2024-04" db="EMBL/GenBank/DDBJ databases">
        <authorList>
            <person name="Waldvogel A.-M."/>
            <person name="Schoenle A."/>
        </authorList>
    </citation>
    <scope>NUCLEOTIDE SEQUENCE [LARGE SCALE GENOMIC DNA]</scope>
</reference>